<keyword evidence="2" id="KW-1185">Reference proteome</keyword>
<name>A0ABR6HK07_9RHOB</name>
<reference evidence="1 2" key="1">
    <citation type="submission" date="2020-08" db="EMBL/GenBank/DDBJ databases">
        <title>Genomic Encyclopedia of Type Strains, Phase III (KMG-III): the genomes of soil and plant-associated and newly described type strains.</title>
        <authorList>
            <person name="Whitman W."/>
        </authorList>
    </citation>
    <scope>NUCLEOTIDE SEQUENCE [LARGE SCALE GENOMIC DNA]</scope>
    <source>
        <strain evidence="1 2">CECT 8572</strain>
    </source>
</reference>
<comment type="caution">
    <text evidence="1">The sequence shown here is derived from an EMBL/GenBank/DDBJ whole genome shotgun (WGS) entry which is preliminary data.</text>
</comment>
<proteinExistence type="predicted"/>
<organism evidence="1 2">
    <name type="scientific">Limimaricola variabilis</name>
    <dbReference type="NCBI Taxonomy" id="1492771"/>
    <lineage>
        <taxon>Bacteria</taxon>
        <taxon>Pseudomonadati</taxon>
        <taxon>Pseudomonadota</taxon>
        <taxon>Alphaproteobacteria</taxon>
        <taxon>Rhodobacterales</taxon>
        <taxon>Paracoccaceae</taxon>
        <taxon>Limimaricola</taxon>
    </lineage>
</organism>
<sequence length="36" mass="4192">MTTGTFDAWSESAASWRRYELQHKLARDAARPVLRL</sequence>
<evidence type="ECO:0000313" key="1">
    <source>
        <dbReference type="EMBL" id="MBB3710729.1"/>
    </source>
</evidence>
<dbReference type="EMBL" id="JACIBX010000001">
    <property type="protein sequence ID" value="MBB3710729.1"/>
    <property type="molecule type" value="Genomic_DNA"/>
</dbReference>
<accession>A0ABR6HK07</accession>
<dbReference type="Proteomes" id="UP000576152">
    <property type="component" value="Unassembled WGS sequence"/>
</dbReference>
<protein>
    <submittedName>
        <fullName evidence="1">Uncharacterized protein</fullName>
    </submittedName>
</protein>
<gene>
    <name evidence="1" type="ORF">FHS00_000282</name>
</gene>
<evidence type="ECO:0000313" key="2">
    <source>
        <dbReference type="Proteomes" id="UP000576152"/>
    </source>
</evidence>